<dbReference type="RefSeq" id="WP_307407463.1">
    <property type="nucleotide sequence ID" value="NZ_JAUSUR010000003.1"/>
</dbReference>
<keyword evidence="2" id="KW-0597">Phosphoprotein</keyword>
<dbReference type="InterPro" id="IPR013012">
    <property type="entry name" value="PTS_EIIB_3"/>
</dbReference>
<evidence type="ECO:0000256" key="3">
    <source>
        <dbReference type="ARBA" id="ARBA00022597"/>
    </source>
</evidence>
<dbReference type="InterPro" id="IPR036095">
    <property type="entry name" value="PTS_EIIB-like_sf"/>
</dbReference>
<dbReference type="Pfam" id="PF02302">
    <property type="entry name" value="PTS_IIB"/>
    <property type="match status" value="1"/>
</dbReference>
<evidence type="ECO:0000313" key="9">
    <source>
        <dbReference type="EMBL" id="MDQ0361058.1"/>
    </source>
</evidence>
<dbReference type="PANTHER" id="PTHR34581:SF2">
    <property type="entry name" value="PTS SYSTEM N,N'-DIACETYLCHITOBIOSE-SPECIFIC EIIB COMPONENT"/>
    <property type="match status" value="1"/>
</dbReference>
<dbReference type="PANTHER" id="PTHR34581">
    <property type="entry name" value="PTS SYSTEM N,N'-DIACETYLCHITOBIOSE-SPECIFIC EIIB COMPONENT"/>
    <property type="match status" value="1"/>
</dbReference>
<feature type="modified residue" description="Phosphocysteine; by EIIA" evidence="7">
    <location>
        <position position="8"/>
    </location>
</feature>
<sequence>MLNIVLLCQFGASTGMLAKRIEEAALAENVDVTINAYGVTEIGRVINGADIILLGPQMRFQLKEFEESYAEKNVPFMVIDTLDYGMMDGKKVFHCVVEKIKEFEGGNVK</sequence>
<reference evidence="9 10" key="1">
    <citation type="submission" date="2023-07" db="EMBL/GenBank/DDBJ databases">
        <title>Genomic Encyclopedia of Type Strains, Phase IV (KMG-IV): sequencing the most valuable type-strain genomes for metagenomic binning, comparative biology and taxonomic classification.</title>
        <authorList>
            <person name="Goeker M."/>
        </authorList>
    </citation>
    <scope>NUCLEOTIDE SEQUENCE [LARGE SCALE GENOMIC DNA]</scope>
    <source>
        <strain evidence="9 10">DSM 16784</strain>
    </source>
</reference>
<keyword evidence="10" id="KW-1185">Reference proteome</keyword>
<protein>
    <submittedName>
        <fullName evidence="9">PTS system cellobiose-specific IIB component</fullName>
    </submittedName>
</protein>
<evidence type="ECO:0000259" key="8">
    <source>
        <dbReference type="PROSITE" id="PS51100"/>
    </source>
</evidence>
<organism evidence="9 10">
    <name type="scientific">Breznakia pachnodae</name>
    <dbReference type="NCBI Taxonomy" id="265178"/>
    <lineage>
        <taxon>Bacteria</taxon>
        <taxon>Bacillati</taxon>
        <taxon>Bacillota</taxon>
        <taxon>Erysipelotrichia</taxon>
        <taxon>Erysipelotrichales</taxon>
        <taxon>Erysipelotrichaceae</taxon>
        <taxon>Breznakia</taxon>
    </lineage>
</organism>
<name>A0ABU0E2Y3_9FIRM</name>
<evidence type="ECO:0000313" key="10">
    <source>
        <dbReference type="Proteomes" id="UP001230220"/>
    </source>
</evidence>
<keyword evidence="3" id="KW-0762">Sugar transport</keyword>
<comment type="caution">
    <text evidence="9">The sequence shown here is derived from an EMBL/GenBank/DDBJ whole genome shotgun (WGS) entry which is preliminary data.</text>
</comment>
<keyword evidence="5" id="KW-0598">Phosphotransferase system</keyword>
<feature type="domain" description="PTS EIIB type-3" evidence="8">
    <location>
        <begin position="1"/>
        <end position="106"/>
    </location>
</feature>
<accession>A0ABU0E2Y3</accession>
<evidence type="ECO:0000256" key="4">
    <source>
        <dbReference type="ARBA" id="ARBA00022679"/>
    </source>
</evidence>
<evidence type="ECO:0000256" key="2">
    <source>
        <dbReference type="ARBA" id="ARBA00022553"/>
    </source>
</evidence>
<gene>
    <name evidence="9" type="ORF">J2S15_001805</name>
</gene>
<evidence type="ECO:0000256" key="6">
    <source>
        <dbReference type="ARBA" id="ARBA00022777"/>
    </source>
</evidence>
<dbReference type="Gene3D" id="3.40.50.2300">
    <property type="match status" value="1"/>
</dbReference>
<dbReference type="Proteomes" id="UP001230220">
    <property type="component" value="Unassembled WGS sequence"/>
</dbReference>
<dbReference type="InterPro" id="IPR003501">
    <property type="entry name" value="PTS_EIIB_2/3"/>
</dbReference>
<keyword evidence="4" id="KW-0808">Transferase</keyword>
<evidence type="ECO:0000256" key="7">
    <source>
        <dbReference type="PROSITE-ProRule" id="PRU00423"/>
    </source>
</evidence>
<evidence type="ECO:0000256" key="1">
    <source>
        <dbReference type="ARBA" id="ARBA00022448"/>
    </source>
</evidence>
<dbReference type="CDD" id="cd05564">
    <property type="entry name" value="PTS_IIB_chitobiose_lichenan"/>
    <property type="match status" value="1"/>
</dbReference>
<keyword evidence="1" id="KW-0813">Transport</keyword>
<dbReference type="EMBL" id="JAUSUR010000003">
    <property type="protein sequence ID" value="MDQ0361058.1"/>
    <property type="molecule type" value="Genomic_DNA"/>
</dbReference>
<proteinExistence type="predicted"/>
<keyword evidence="6" id="KW-0418">Kinase</keyword>
<evidence type="ECO:0000256" key="5">
    <source>
        <dbReference type="ARBA" id="ARBA00022683"/>
    </source>
</evidence>
<dbReference type="SUPFAM" id="SSF52794">
    <property type="entry name" value="PTS system IIB component-like"/>
    <property type="match status" value="1"/>
</dbReference>
<dbReference type="InterPro" id="IPR051819">
    <property type="entry name" value="PTS_sugar-specific_EIIB"/>
</dbReference>
<dbReference type="PROSITE" id="PS51100">
    <property type="entry name" value="PTS_EIIB_TYPE_3"/>
    <property type="match status" value="1"/>
</dbReference>